<dbReference type="AlphaFoldDB" id="A0A1G9WWL7"/>
<evidence type="ECO:0000256" key="1">
    <source>
        <dbReference type="ARBA" id="ARBA00011063"/>
    </source>
</evidence>
<dbReference type="SUPFAM" id="SSF52788">
    <property type="entry name" value="Phosphotyrosine protein phosphatases I"/>
    <property type="match status" value="1"/>
</dbReference>
<dbReference type="RefSeq" id="WP_093207997.1">
    <property type="nucleotide sequence ID" value="NZ_FNGS01000010.1"/>
</dbReference>
<sequence>MIRVLFVCLGNICRSPIAEATFRDLVEKRGLSHRIACDSAGTSNYHIGDLPDRRTRRNAESHGLILTHRCRQLVRADFEEFNYIVAMDYANFDTIQAKFSRDISNGQVFLLGKFDPEVTDGSVPAVPDPYYEDDSAFEDVYQMVRRCNEAFLDWIGSQRV</sequence>
<evidence type="ECO:0000256" key="4">
    <source>
        <dbReference type="ARBA" id="ARBA00022912"/>
    </source>
</evidence>
<feature type="active site" description="Proton donor" evidence="5">
    <location>
        <position position="128"/>
    </location>
</feature>
<dbReference type="EC" id="3.1.3.48" evidence="2"/>
<dbReference type="PANTHER" id="PTHR11717">
    <property type="entry name" value="LOW MOLECULAR WEIGHT PROTEIN TYROSINE PHOSPHATASE"/>
    <property type="match status" value="1"/>
</dbReference>
<evidence type="ECO:0000313" key="7">
    <source>
        <dbReference type="EMBL" id="SDM88902.1"/>
    </source>
</evidence>
<dbReference type="InterPro" id="IPR023485">
    <property type="entry name" value="Ptyr_pPase"/>
</dbReference>
<dbReference type="Proteomes" id="UP000198901">
    <property type="component" value="Unassembled WGS sequence"/>
</dbReference>
<dbReference type="InterPro" id="IPR036196">
    <property type="entry name" value="Ptyr_pPase_sf"/>
</dbReference>
<accession>A0A1G9WWL7</accession>
<gene>
    <name evidence="7" type="ORF">SAMN04488090_4466</name>
</gene>
<feature type="active site" description="Nucleophile" evidence="5">
    <location>
        <position position="8"/>
    </location>
</feature>
<evidence type="ECO:0000313" key="8">
    <source>
        <dbReference type="Proteomes" id="UP000198901"/>
    </source>
</evidence>
<dbReference type="EMBL" id="FNGS01000010">
    <property type="protein sequence ID" value="SDM88902.1"/>
    <property type="molecule type" value="Genomic_DNA"/>
</dbReference>
<dbReference type="PRINTS" id="PR00719">
    <property type="entry name" value="LMWPTPASE"/>
</dbReference>
<dbReference type="CDD" id="cd16343">
    <property type="entry name" value="LMWPTP"/>
    <property type="match status" value="1"/>
</dbReference>
<evidence type="ECO:0000259" key="6">
    <source>
        <dbReference type="SMART" id="SM00226"/>
    </source>
</evidence>
<name>A0A1G9WWL7_9BACT</name>
<keyword evidence="4" id="KW-0904">Protein phosphatase</keyword>
<dbReference type="GO" id="GO:0004725">
    <property type="term" value="F:protein tyrosine phosphatase activity"/>
    <property type="evidence" value="ECO:0007669"/>
    <property type="project" value="UniProtKB-EC"/>
</dbReference>
<organism evidence="7 8">
    <name type="scientific">Siphonobacter aquaeclarae</name>
    <dbReference type="NCBI Taxonomy" id="563176"/>
    <lineage>
        <taxon>Bacteria</taxon>
        <taxon>Pseudomonadati</taxon>
        <taxon>Bacteroidota</taxon>
        <taxon>Cytophagia</taxon>
        <taxon>Cytophagales</taxon>
        <taxon>Cytophagaceae</taxon>
        <taxon>Siphonobacter</taxon>
    </lineage>
</organism>
<dbReference type="InterPro" id="IPR017867">
    <property type="entry name" value="Tyr_phospatase_low_mol_wt"/>
</dbReference>
<keyword evidence="8" id="KW-1185">Reference proteome</keyword>
<dbReference type="SMART" id="SM00226">
    <property type="entry name" value="LMWPc"/>
    <property type="match status" value="1"/>
</dbReference>
<dbReference type="Gene3D" id="3.40.50.2300">
    <property type="match status" value="1"/>
</dbReference>
<dbReference type="STRING" id="563176.SAMN04488090_4466"/>
<evidence type="ECO:0000256" key="2">
    <source>
        <dbReference type="ARBA" id="ARBA00013064"/>
    </source>
</evidence>
<feature type="active site" evidence="5">
    <location>
        <position position="14"/>
    </location>
</feature>
<keyword evidence="3" id="KW-0378">Hydrolase</keyword>
<dbReference type="InterPro" id="IPR050438">
    <property type="entry name" value="LMW_PTPase"/>
</dbReference>
<proteinExistence type="inferred from homology"/>
<feature type="domain" description="Phosphotyrosine protein phosphatase I" evidence="6">
    <location>
        <begin position="2"/>
        <end position="154"/>
    </location>
</feature>
<reference evidence="7 8" key="1">
    <citation type="submission" date="2016-10" db="EMBL/GenBank/DDBJ databases">
        <authorList>
            <person name="de Groot N.N."/>
        </authorList>
    </citation>
    <scope>NUCLEOTIDE SEQUENCE [LARGE SCALE GENOMIC DNA]</scope>
    <source>
        <strain evidence="7 8">DSM 21668</strain>
    </source>
</reference>
<comment type="similarity">
    <text evidence="1">Belongs to the low molecular weight phosphotyrosine protein phosphatase family.</text>
</comment>
<evidence type="ECO:0000256" key="5">
    <source>
        <dbReference type="PIRSR" id="PIRSR617867-1"/>
    </source>
</evidence>
<dbReference type="PANTHER" id="PTHR11717:SF7">
    <property type="entry name" value="LOW MOLECULAR WEIGHT PHOSPHOTYROSINE PROTEIN PHOSPHATASE"/>
    <property type="match status" value="1"/>
</dbReference>
<dbReference type="Pfam" id="PF01451">
    <property type="entry name" value="LMWPc"/>
    <property type="match status" value="1"/>
</dbReference>
<evidence type="ECO:0000256" key="3">
    <source>
        <dbReference type="ARBA" id="ARBA00022801"/>
    </source>
</evidence>
<protein>
    <recommendedName>
        <fullName evidence="2">protein-tyrosine-phosphatase</fullName>
        <ecNumber evidence="2">3.1.3.48</ecNumber>
    </recommendedName>
</protein>
<dbReference type="OrthoDB" id="9784339at2"/>